<dbReference type="eggNOG" id="KOG0915">
    <property type="taxonomic scope" value="Eukaryota"/>
</dbReference>
<name>V5FUX8_BYSSN</name>
<protein>
    <submittedName>
        <fullName evidence="3">Proteasome component (Ecm29), putative</fullName>
    </submittedName>
</protein>
<dbReference type="Proteomes" id="UP000018001">
    <property type="component" value="Unassembled WGS sequence"/>
</dbReference>
<dbReference type="PANTHER" id="PTHR23346:SF19">
    <property type="entry name" value="PROTEASOME ADAPTER AND SCAFFOLD PROTEIN ECM29"/>
    <property type="match status" value="1"/>
</dbReference>
<proteinExistence type="predicted"/>
<organism evidence="3 4">
    <name type="scientific">Byssochlamys spectabilis (strain No. 5 / NBRC 109023)</name>
    <name type="common">Paecilomyces variotii</name>
    <dbReference type="NCBI Taxonomy" id="1356009"/>
    <lineage>
        <taxon>Eukaryota</taxon>
        <taxon>Fungi</taxon>
        <taxon>Dikarya</taxon>
        <taxon>Ascomycota</taxon>
        <taxon>Pezizomycotina</taxon>
        <taxon>Eurotiomycetes</taxon>
        <taxon>Eurotiomycetidae</taxon>
        <taxon>Eurotiales</taxon>
        <taxon>Thermoascaceae</taxon>
        <taxon>Paecilomyces</taxon>
    </lineage>
</organism>
<sequence length="939" mass="103851">MIYMSTTAVGWASKSLVGEFDVDEDVPDSEIPTEVLVDVADRTIAGCGASKPSLKKASAIWLLCLIKDCGHFGEIQHRLRSCQAAFAGLLTDRDEFVQEIGSRGLGLVYEMGDQSLKDDLVRDLIRSFTGNTTNLGGGRVNSDTELFEPGALPTGDGSVTTYKDIMNLASEVGDPSLVYRFMSLASNNAIWSSRAAFGRFGLSNVLSDSSINGYLSKNPKIYPKLYRYRFDPNPNVQRSMNDIWQALVKDPNAVLDAHFDEIMGDLLTSILAGREWRVRQASCAAIADLIQGRQLDKYDKYMNEILTKAFKVLDDIKESVRAAALKLCQTITNMVIRSLETGDGDSKRSRAMLGHIIPFLLGAEGMESSAQEVQAYAITTLIQISKKSPGAILRPFVPQILERFLSALSSLEPQAVNYVHLNADKYGLTGQQIDKMRLSSIRTSPMMEVIERYLLDCLDDSSMKEVAAKLEIVLRTAVGLPSKVGCSRVLVILSMKTVLFRPYAGRFIQLLKKHVLDRNDTVSASYSNSIGYLTRLSSDDSVLDTLDFARSLYFRTDDVSHRVISGEILYSISKLSSDRFMAFAAASLPFVFVAKHDTDDQVKEFFEKTWQDNVGGPRAVTLYLKEILSLVAGNLDSPHWAIKHTAALALADAITSLDKDLDLATGELIWPVLERALAGKTWDGKEIVLNAFVKFTNKTEKLWKERANVGKQMEIIAIREAKRTNPTYRSHAITALGDFAEIRSDIDLMAPSLSIVRPVVEELVEDDRDKMDIDSGNAQTNVEATLAACVHCLLHCFNPAIQTSTPALKDYLTELLPVSEKAFHNGGRAVQATVYDGLQGLFGKLEKRFSSADAPRLDLSQLEATVIALANGLLFRDVDLPVEKTRIQRAQATVAYLAVCRKAPYIVNQEQGQLIRAWHSRERSGPVQRILTEALGEIE</sequence>
<dbReference type="GO" id="GO:0036503">
    <property type="term" value="P:ERAD pathway"/>
    <property type="evidence" value="ECO:0007669"/>
    <property type="project" value="TreeGrafter"/>
</dbReference>
<dbReference type="AlphaFoldDB" id="V5FUX8"/>
<comment type="caution">
    <text evidence="3">The sequence shown here is derived from an EMBL/GenBank/DDBJ whole genome shotgun (WGS) entry which is preliminary data.</text>
</comment>
<gene>
    <name evidence="3" type="ORF">PVAR5_2137</name>
</gene>
<dbReference type="GO" id="GO:0000502">
    <property type="term" value="C:proteasome complex"/>
    <property type="evidence" value="ECO:0007669"/>
    <property type="project" value="UniProtKB-KW"/>
</dbReference>
<keyword evidence="1" id="KW-0677">Repeat</keyword>
<evidence type="ECO:0000313" key="3">
    <source>
        <dbReference type="EMBL" id="GAD93526.1"/>
    </source>
</evidence>
<dbReference type="HOGENOM" id="CLU_312373_0_0_1"/>
<dbReference type="InterPro" id="IPR016024">
    <property type="entry name" value="ARM-type_fold"/>
</dbReference>
<evidence type="ECO:0000313" key="4">
    <source>
        <dbReference type="Proteomes" id="UP000018001"/>
    </source>
</evidence>
<reference evidence="4" key="1">
    <citation type="journal article" date="2014" name="Genome Announc.">
        <title>Draft genome sequence of the formaldehyde-resistant fungus Byssochlamys spectabilis No. 5 (anamorph Paecilomyces variotii No. 5) (NBRC109023).</title>
        <authorList>
            <person name="Oka T."/>
            <person name="Ekino K."/>
            <person name="Fukuda K."/>
            <person name="Nomura Y."/>
        </authorList>
    </citation>
    <scope>NUCLEOTIDE SEQUENCE [LARGE SCALE GENOMIC DNA]</scope>
    <source>
        <strain evidence="4">No. 5 / NBRC 109023</strain>
    </source>
</reference>
<evidence type="ECO:0000256" key="1">
    <source>
        <dbReference type="ARBA" id="ARBA00022737"/>
    </source>
</evidence>
<dbReference type="Gene3D" id="1.25.10.10">
    <property type="entry name" value="Leucine-rich Repeat Variant"/>
    <property type="match status" value="2"/>
</dbReference>
<dbReference type="Pfam" id="PF24492">
    <property type="entry name" value="HEAT_ECM29"/>
    <property type="match status" value="1"/>
</dbReference>
<dbReference type="SUPFAM" id="SSF48371">
    <property type="entry name" value="ARM repeat"/>
    <property type="match status" value="1"/>
</dbReference>
<accession>V5FUX8</accession>
<dbReference type="EMBL" id="BAUL01000059">
    <property type="protein sequence ID" value="GAD93526.1"/>
    <property type="molecule type" value="Genomic_DNA"/>
</dbReference>
<keyword evidence="3" id="KW-0647">Proteasome</keyword>
<dbReference type="GO" id="GO:0060090">
    <property type="term" value="F:molecular adaptor activity"/>
    <property type="evidence" value="ECO:0007669"/>
    <property type="project" value="TreeGrafter"/>
</dbReference>
<dbReference type="PANTHER" id="PTHR23346">
    <property type="entry name" value="TRANSLATIONAL ACTIVATOR GCN1-RELATED"/>
    <property type="match status" value="1"/>
</dbReference>
<dbReference type="OrthoDB" id="16066at2759"/>
<feature type="domain" description="Proteasome adapter and scaffold protein ECM29 HEAT-repeat" evidence="2">
    <location>
        <begin position="393"/>
        <end position="554"/>
    </location>
</feature>
<dbReference type="Pfam" id="PF23731">
    <property type="entry name" value="ARM_ECM29_C"/>
    <property type="match status" value="1"/>
</dbReference>
<evidence type="ECO:0000259" key="2">
    <source>
        <dbReference type="Pfam" id="PF24492"/>
    </source>
</evidence>
<keyword evidence="4" id="KW-1185">Reference proteome</keyword>
<dbReference type="InterPro" id="IPR055443">
    <property type="entry name" value="HEAT_ECM29"/>
</dbReference>
<dbReference type="GO" id="GO:0005737">
    <property type="term" value="C:cytoplasm"/>
    <property type="evidence" value="ECO:0007669"/>
    <property type="project" value="TreeGrafter"/>
</dbReference>
<dbReference type="InterPro" id="IPR011989">
    <property type="entry name" value="ARM-like"/>
</dbReference>
<dbReference type="GO" id="GO:0005634">
    <property type="term" value="C:nucleus"/>
    <property type="evidence" value="ECO:0007669"/>
    <property type="project" value="TreeGrafter"/>
</dbReference>
<dbReference type="InParanoid" id="V5FUX8"/>